<proteinExistence type="predicted"/>
<evidence type="ECO:0000313" key="1">
    <source>
        <dbReference type="EnsemblMetazoa" id="GPPI027548-PA"/>
    </source>
</evidence>
<accession>A0A1B0BEM9</accession>
<evidence type="ECO:0000313" key="2">
    <source>
        <dbReference type="Proteomes" id="UP000092460"/>
    </source>
</evidence>
<dbReference type="AlphaFoldDB" id="A0A1B0BEM9"/>
<keyword evidence="2" id="KW-1185">Reference proteome</keyword>
<organism evidence="1 2">
    <name type="scientific">Glossina palpalis gambiensis</name>
    <dbReference type="NCBI Taxonomy" id="67801"/>
    <lineage>
        <taxon>Eukaryota</taxon>
        <taxon>Metazoa</taxon>
        <taxon>Ecdysozoa</taxon>
        <taxon>Arthropoda</taxon>
        <taxon>Hexapoda</taxon>
        <taxon>Insecta</taxon>
        <taxon>Pterygota</taxon>
        <taxon>Neoptera</taxon>
        <taxon>Endopterygota</taxon>
        <taxon>Diptera</taxon>
        <taxon>Brachycera</taxon>
        <taxon>Muscomorpha</taxon>
        <taxon>Hippoboscoidea</taxon>
        <taxon>Glossinidae</taxon>
        <taxon>Glossina</taxon>
    </lineage>
</organism>
<dbReference type="Proteomes" id="UP000092460">
    <property type="component" value="Unassembled WGS sequence"/>
</dbReference>
<dbReference type="EMBL" id="JXJN01012953">
    <property type="status" value="NOT_ANNOTATED_CDS"/>
    <property type="molecule type" value="Genomic_DNA"/>
</dbReference>
<dbReference type="VEuPathDB" id="VectorBase:GPPI027548"/>
<dbReference type="EnsemblMetazoa" id="GPPI027548-RA">
    <property type="protein sequence ID" value="GPPI027548-PA"/>
    <property type="gene ID" value="GPPI027548"/>
</dbReference>
<protein>
    <submittedName>
        <fullName evidence="1">Uncharacterized protein</fullName>
    </submittedName>
</protein>
<reference evidence="1" key="2">
    <citation type="submission" date="2020-05" db="UniProtKB">
        <authorList>
            <consortium name="EnsemblMetazoa"/>
        </authorList>
    </citation>
    <scope>IDENTIFICATION</scope>
    <source>
        <strain evidence="1">IAEA</strain>
    </source>
</reference>
<name>A0A1B0BEM9_9MUSC</name>
<sequence>MNITIYYTSATQNQNYYPWNLNICHRDCCIFEGYGICSTKYHLNPTLTSLNVTFQEVATIITAIEAILHSIPSNFDALNVYRNTKTSNL</sequence>
<reference evidence="2" key="1">
    <citation type="submission" date="2015-01" db="EMBL/GenBank/DDBJ databases">
        <authorList>
            <person name="Aksoy S."/>
            <person name="Warren W."/>
            <person name="Wilson R.K."/>
        </authorList>
    </citation>
    <scope>NUCLEOTIDE SEQUENCE [LARGE SCALE GENOMIC DNA]</scope>
    <source>
        <strain evidence="2">IAEA</strain>
    </source>
</reference>